<name>A0A392PLD1_9FABA</name>
<proteinExistence type="predicted"/>
<dbReference type="GO" id="GO:0006431">
    <property type="term" value="P:methionyl-tRNA aminoacylation"/>
    <property type="evidence" value="ECO:0007669"/>
    <property type="project" value="TreeGrafter"/>
</dbReference>
<dbReference type="GO" id="GO:0005739">
    <property type="term" value="C:mitochondrion"/>
    <property type="evidence" value="ECO:0007669"/>
    <property type="project" value="TreeGrafter"/>
</dbReference>
<dbReference type="GO" id="GO:0005524">
    <property type="term" value="F:ATP binding"/>
    <property type="evidence" value="ECO:0007669"/>
    <property type="project" value="InterPro"/>
</dbReference>
<dbReference type="EMBL" id="LXQA010081204">
    <property type="protein sequence ID" value="MCI11705.1"/>
    <property type="molecule type" value="Genomic_DNA"/>
</dbReference>
<dbReference type="PANTHER" id="PTHR43326:SF1">
    <property type="entry name" value="METHIONINE--TRNA LIGASE, MITOCHONDRIAL"/>
    <property type="match status" value="1"/>
</dbReference>
<dbReference type="Gene3D" id="1.10.730.10">
    <property type="entry name" value="Isoleucyl-tRNA Synthetase, Domain 1"/>
    <property type="match status" value="1"/>
</dbReference>
<accession>A0A392PLD1</accession>
<protein>
    <submittedName>
        <fullName evidence="2">Methionine-tRNA ligase-like</fullName>
    </submittedName>
</protein>
<keyword evidence="2" id="KW-0436">Ligase</keyword>
<dbReference type="GO" id="GO:0009570">
    <property type="term" value="C:chloroplast stroma"/>
    <property type="evidence" value="ECO:0007669"/>
    <property type="project" value="TreeGrafter"/>
</dbReference>
<dbReference type="InterPro" id="IPR023457">
    <property type="entry name" value="Met-tRNA_synth_2"/>
</dbReference>
<feature type="region of interest" description="Disordered" evidence="1">
    <location>
        <begin position="88"/>
        <end position="114"/>
    </location>
</feature>
<dbReference type="GO" id="GO:0004825">
    <property type="term" value="F:methionine-tRNA ligase activity"/>
    <property type="evidence" value="ECO:0007669"/>
    <property type="project" value="InterPro"/>
</dbReference>
<sequence>MPKQEFLLMMLEQDLVIILETVRIIAIALSPVTPSLSWRIYAQLGYSRDQFDAATWRDTKWGGLKGGQVMAEAQPVFARIENESEVEDKGVAVSKKTPKSKKTKSKQAQEVVGA</sequence>
<dbReference type="AlphaFoldDB" id="A0A392PLD1"/>
<keyword evidence="3" id="KW-1185">Reference proteome</keyword>
<dbReference type="Proteomes" id="UP000265520">
    <property type="component" value="Unassembled WGS sequence"/>
</dbReference>
<reference evidence="2 3" key="1">
    <citation type="journal article" date="2018" name="Front. Plant Sci.">
        <title>Red Clover (Trifolium pratense) and Zigzag Clover (T. medium) - A Picture of Genomic Similarities and Differences.</title>
        <authorList>
            <person name="Dluhosova J."/>
            <person name="Istvanek J."/>
            <person name="Nedelnik J."/>
            <person name="Repkova J."/>
        </authorList>
    </citation>
    <scope>NUCLEOTIDE SEQUENCE [LARGE SCALE GENOMIC DNA]</scope>
    <source>
        <strain evidence="3">cv. 10/8</strain>
        <tissue evidence="2">Leaf</tissue>
    </source>
</reference>
<dbReference type="PANTHER" id="PTHR43326">
    <property type="entry name" value="METHIONYL-TRNA SYNTHETASE"/>
    <property type="match status" value="1"/>
</dbReference>
<evidence type="ECO:0000256" key="1">
    <source>
        <dbReference type="SAM" id="MobiDB-lite"/>
    </source>
</evidence>
<feature type="compositionally biased region" description="Basic residues" evidence="1">
    <location>
        <begin position="96"/>
        <end position="105"/>
    </location>
</feature>
<evidence type="ECO:0000313" key="2">
    <source>
        <dbReference type="EMBL" id="MCI11705.1"/>
    </source>
</evidence>
<dbReference type="InterPro" id="IPR009080">
    <property type="entry name" value="tRNAsynth_Ia_anticodon-bd"/>
</dbReference>
<dbReference type="SUPFAM" id="SSF47323">
    <property type="entry name" value="Anticodon-binding domain of a subclass of class I aminoacyl-tRNA synthetases"/>
    <property type="match status" value="1"/>
</dbReference>
<organism evidence="2 3">
    <name type="scientific">Trifolium medium</name>
    <dbReference type="NCBI Taxonomy" id="97028"/>
    <lineage>
        <taxon>Eukaryota</taxon>
        <taxon>Viridiplantae</taxon>
        <taxon>Streptophyta</taxon>
        <taxon>Embryophyta</taxon>
        <taxon>Tracheophyta</taxon>
        <taxon>Spermatophyta</taxon>
        <taxon>Magnoliopsida</taxon>
        <taxon>eudicotyledons</taxon>
        <taxon>Gunneridae</taxon>
        <taxon>Pentapetalae</taxon>
        <taxon>rosids</taxon>
        <taxon>fabids</taxon>
        <taxon>Fabales</taxon>
        <taxon>Fabaceae</taxon>
        <taxon>Papilionoideae</taxon>
        <taxon>50 kb inversion clade</taxon>
        <taxon>NPAAA clade</taxon>
        <taxon>Hologalegina</taxon>
        <taxon>IRL clade</taxon>
        <taxon>Trifolieae</taxon>
        <taxon>Trifolium</taxon>
    </lineage>
</organism>
<evidence type="ECO:0000313" key="3">
    <source>
        <dbReference type="Proteomes" id="UP000265520"/>
    </source>
</evidence>
<comment type="caution">
    <text evidence="2">The sequence shown here is derived from an EMBL/GenBank/DDBJ whole genome shotgun (WGS) entry which is preliminary data.</text>
</comment>